<dbReference type="Pfam" id="PF04387">
    <property type="entry name" value="PTPLA"/>
    <property type="match status" value="1"/>
</dbReference>
<keyword evidence="11 14" id="KW-0275">Fatty acid biosynthesis</keyword>
<keyword evidence="10 14" id="KW-0472">Membrane</keyword>
<feature type="transmembrane region" description="Helical" evidence="14">
    <location>
        <begin position="185"/>
        <end position="206"/>
    </location>
</feature>
<dbReference type="GO" id="GO:0005789">
    <property type="term" value="C:endoplasmic reticulum membrane"/>
    <property type="evidence" value="ECO:0007669"/>
    <property type="project" value="UniProtKB-SubCell"/>
</dbReference>
<evidence type="ECO:0000256" key="14">
    <source>
        <dbReference type="RuleBase" id="RU363109"/>
    </source>
</evidence>
<gene>
    <name evidence="15" type="ORF">ONB1V03_LOCUS1562</name>
</gene>
<comment type="catalytic activity">
    <reaction evidence="13 14">
        <text>a very-long-chain (3R)-3-hydroxyacyl-CoA = a very-long-chain (2E)-enoyl-CoA + H2O</text>
        <dbReference type="Rhea" id="RHEA:45812"/>
        <dbReference type="ChEBI" id="CHEBI:15377"/>
        <dbReference type="ChEBI" id="CHEBI:83728"/>
        <dbReference type="ChEBI" id="CHEBI:85440"/>
        <dbReference type="EC" id="4.2.1.134"/>
    </reaction>
</comment>
<evidence type="ECO:0000256" key="12">
    <source>
        <dbReference type="ARBA" id="ARBA00023239"/>
    </source>
</evidence>
<sequence>MALKDSPIAKLYLFCYNLIQFFGWSYGLAVVLWHFVQKGHFTDVYLSVQTSVSIFQTLQLIEVVHCVVRLVPSNAFQTFIQVLSRLVVVWGILLPVIETRNGLGVPMLLIAWSIAEMTRYLYYALNIYNMVPYVLTWLRYTLFIVLYPIGVSGELITIVSAIPYIRHRNLWAIHLPNFANISFYYHYLLVIVILSYIPFFPQLYLYMIAQRKKILGNTSVTACHKTK</sequence>
<comment type="similarity">
    <text evidence="3 14">Belongs to the very long-chain fatty acids dehydratase HACD family.</text>
</comment>
<keyword evidence="6 14" id="KW-0812">Transmembrane</keyword>
<dbReference type="GO" id="GO:0030497">
    <property type="term" value="P:fatty acid elongation"/>
    <property type="evidence" value="ECO:0007669"/>
    <property type="project" value="TreeGrafter"/>
</dbReference>
<evidence type="ECO:0000313" key="16">
    <source>
        <dbReference type="Proteomes" id="UP000728032"/>
    </source>
</evidence>
<feature type="transmembrane region" description="Helical" evidence="14">
    <location>
        <begin position="137"/>
        <end position="165"/>
    </location>
</feature>
<keyword evidence="16" id="KW-1185">Reference proteome</keyword>
<feature type="transmembrane region" description="Helical" evidence="14">
    <location>
        <begin position="12"/>
        <end position="36"/>
    </location>
</feature>
<evidence type="ECO:0000256" key="9">
    <source>
        <dbReference type="ARBA" id="ARBA00023098"/>
    </source>
</evidence>
<evidence type="ECO:0000256" key="11">
    <source>
        <dbReference type="ARBA" id="ARBA00023160"/>
    </source>
</evidence>
<evidence type="ECO:0000256" key="3">
    <source>
        <dbReference type="ARBA" id="ARBA00007811"/>
    </source>
</evidence>
<keyword evidence="12 14" id="KW-0456">Lyase</keyword>
<feature type="transmembrane region" description="Helical" evidence="14">
    <location>
        <begin position="78"/>
        <end position="97"/>
    </location>
</feature>
<evidence type="ECO:0000256" key="6">
    <source>
        <dbReference type="ARBA" id="ARBA00022692"/>
    </source>
</evidence>
<comment type="pathway">
    <text evidence="2 14">Lipid metabolism; fatty acid biosynthesis.</text>
</comment>
<evidence type="ECO:0000256" key="10">
    <source>
        <dbReference type="ARBA" id="ARBA00023136"/>
    </source>
</evidence>
<keyword evidence="5 14" id="KW-0444">Lipid biosynthesis</keyword>
<keyword evidence="7 14" id="KW-0276">Fatty acid metabolism</keyword>
<evidence type="ECO:0000256" key="2">
    <source>
        <dbReference type="ARBA" id="ARBA00005194"/>
    </source>
</evidence>
<keyword evidence="8 14" id="KW-1133">Transmembrane helix</keyword>
<comment type="function">
    <text evidence="14">Catalyzes the third of the four reactions of the long-chain fatty acids elongation cycle. This endoplasmic reticulum-bound enzymatic process, allows the addition of two carbons to the chain of long- and very long-chain fatty acids/VLCFAs per cycle. This enzyme catalyzes the dehydration of the 3-hydroxyacyl-CoA intermediate into trans-2,3-enoyl-CoA, within each cycle of fatty acid elongation. Thereby, it participates to the production of VLCFAs of different chain lengths that are involved in multiple biological processes as precursors of membrane lipids and lipid mediators.</text>
</comment>
<dbReference type="EC" id="4.2.1.134" evidence="4 14"/>
<evidence type="ECO:0000256" key="5">
    <source>
        <dbReference type="ARBA" id="ARBA00022516"/>
    </source>
</evidence>
<proteinExistence type="inferred from homology"/>
<dbReference type="OrthoDB" id="46988at2759"/>
<keyword evidence="9 14" id="KW-0443">Lipid metabolism</keyword>
<name>A0A7R9QC47_9ACAR</name>
<dbReference type="EMBL" id="CAJPVJ010000294">
    <property type="protein sequence ID" value="CAG2161961.1"/>
    <property type="molecule type" value="Genomic_DNA"/>
</dbReference>
<evidence type="ECO:0000313" key="15">
    <source>
        <dbReference type="EMBL" id="CAD7638727.1"/>
    </source>
</evidence>
<dbReference type="AlphaFoldDB" id="A0A7R9QC47"/>
<reference evidence="15" key="1">
    <citation type="submission" date="2020-11" db="EMBL/GenBank/DDBJ databases">
        <authorList>
            <person name="Tran Van P."/>
        </authorList>
    </citation>
    <scope>NUCLEOTIDE SEQUENCE</scope>
</reference>
<organism evidence="15">
    <name type="scientific">Oppiella nova</name>
    <dbReference type="NCBI Taxonomy" id="334625"/>
    <lineage>
        <taxon>Eukaryota</taxon>
        <taxon>Metazoa</taxon>
        <taxon>Ecdysozoa</taxon>
        <taxon>Arthropoda</taxon>
        <taxon>Chelicerata</taxon>
        <taxon>Arachnida</taxon>
        <taxon>Acari</taxon>
        <taxon>Acariformes</taxon>
        <taxon>Sarcoptiformes</taxon>
        <taxon>Oribatida</taxon>
        <taxon>Brachypylina</taxon>
        <taxon>Oppioidea</taxon>
        <taxon>Oppiidae</taxon>
        <taxon>Oppiella</taxon>
    </lineage>
</organism>
<dbReference type="UniPathway" id="UPA00094"/>
<dbReference type="PANTHER" id="PTHR11035">
    <property type="entry name" value="VERY-LONG-CHAIN (3R)-3-HYDROXYACYL-COA DEHYDRATASE"/>
    <property type="match status" value="1"/>
</dbReference>
<accession>A0A7R9QC47</accession>
<evidence type="ECO:0000256" key="8">
    <source>
        <dbReference type="ARBA" id="ARBA00022989"/>
    </source>
</evidence>
<dbReference type="Proteomes" id="UP000728032">
    <property type="component" value="Unassembled WGS sequence"/>
</dbReference>
<dbReference type="GO" id="GO:0042761">
    <property type="term" value="P:very long-chain fatty acid biosynthetic process"/>
    <property type="evidence" value="ECO:0007669"/>
    <property type="project" value="TreeGrafter"/>
</dbReference>
<evidence type="ECO:0000256" key="1">
    <source>
        <dbReference type="ARBA" id="ARBA00004141"/>
    </source>
</evidence>
<evidence type="ECO:0000256" key="7">
    <source>
        <dbReference type="ARBA" id="ARBA00022832"/>
    </source>
</evidence>
<dbReference type="EMBL" id="OC915119">
    <property type="protein sequence ID" value="CAD7638727.1"/>
    <property type="molecule type" value="Genomic_DNA"/>
</dbReference>
<evidence type="ECO:0000256" key="13">
    <source>
        <dbReference type="ARBA" id="ARBA00036671"/>
    </source>
</evidence>
<dbReference type="GO" id="GO:0102158">
    <property type="term" value="F:very-long-chain (3R)-3-hydroxyacyl-CoA dehydratase activity"/>
    <property type="evidence" value="ECO:0007669"/>
    <property type="project" value="UniProtKB-EC"/>
</dbReference>
<dbReference type="PANTHER" id="PTHR11035:SF3">
    <property type="entry name" value="VERY-LONG-CHAIN (3R)-3-HYDROXYACYL-COA DEHYDRATASE"/>
    <property type="match status" value="1"/>
</dbReference>
<comment type="subcellular location">
    <subcellularLocation>
        <location evidence="14">Endoplasmic reticulum membrane</location>
        <topology evidence="14">Multi-pass membrane protein</topology>
    </subcellularLocation>
    <subcellularLocation>
        <location evidence="1">Membrane</location>
        <topology evidence="1">Multi-pass membrane protein</topology>
    </subcellularLocation>
</comment>
<keyword evidence="14" id="KW-0256">Endoplasmic reticulum</keyword>
<dbReference type="GO" id="GO:0030148">
    <property type="term" value="P:sphingolipid biosynthetic process"/>
    <property type="evidence" value="ECO:0007669"/>
    <property type="project" value="TreeGrafter"/>
</dbReference>
<dbReference type="InterPro" id="IPR007482">
    <property type="entry name" value="Tyr_Pase-like_PTPLA"/>
</dbReference>
<evidence type="ECO:0000256" key="4">
    <source>
        <dbReference type="ARBA" id="ARBA00013122"/>
    </source>
</evidence>
<protein>
    <recommendedName>
        <fullName evidence="4 14">Very-long-chain (3R)-3-hydroxyacyl-CoA dehydratase</fullName>
        <ecNumber evidence="4 14">4.2.1.134</ecNumber>
    </recommendedName>
</protein>
<feature type="transmembrane region" description="Helical" evidence="14">
    <location>
        <begin position="103"/>
        <end position="125"/>
    </location>
</feature>